<feature type="compositionally biased region" description="Basic and acidic residues" evidence="1">
    <location>
        <begin position="75"/>
        <end position="98"/>
    </location>
</feature>
<feature type="domain" description="CARD" evidence="2">
    <location>
        <begin position="632"/>
        <end position="724"/>
    </location>
</feature>
<dbReference type="PANTHER" id="PTHR47901">
    <property type="entry name" value="CASPASE RECRUITMENT DOMAIN-CONTAINING PROTEIN 18"/>
    <property type="match status" value="1"/>
</dbReference>
<dbReference type="PROSITE" id="PS50824">
    <property type="entry name" value="DAPIN"/>
    <property type="match status" value="6"/>
</dbReference>
<dbReference type="InterPro" id="IPR002398">
    <property type="entry name" value="Pept_C14"/>
</dbReference>
<feature type="domain" description="Pyrin" evidence="3">
    <location>
        <begin position="532"/>
        <end position="597"/>
    </location>
</feature>
<dbReference type="SUPFAM" id="SSF47986">
    <property type="entry name" value="DEATH domain"/>
    <property type="match status" value="8"/>
</dbReference>
<protein>
    <submittedName>
        <fullName evidence="4">Uncharacterized protein</fullName>
    </submittedName>
</protein>
<dbReference type="Gene3D" id="1.10.533.10">
    <property type="entry name" value="Death Domain, Fas"/>
    <property type="match status" value="9"/>
</dbReference>
<reference evidence="4 5" key="1">
    <citation type="submission" date="2021-07" db="EMBL/GenBank/DDBJ databases">
        <authorList>
            <person name="Palmer J.M."/>
        </authorList>
    </citation>
    <scope>NUCLEOTIDE SEQUENCE [LARGE SCALE GENOMIC DNA]</scope>
    <source>
        <strain evidence="4 5">AT_MEX2019</strain>
        <tissue evidence="4">Muscle</tissue>
    </source>
</reference>
<name>A0ABU7A4A6_9TELE</name>
<feature type="domain" description="Pyrin" evidence="3">
    <location>
        <begin position="202"/>
        <end position="267"/>
    </location>
</feature>
<evidence type="ECO:0000256" key="1">
    <source>
        <dbReference type="SAM" id="MobiDB-lite"/>
    </source>
</evidence>
<dbReference type="Pfam" id="PF00619">
    <property type="entry name" value="CARD"/>
    <property type="match status" value="3"/>
</dbReference>
<dbReference type="InterPro" id="IPR001315">
    <property type="entry name" value="CARD"/>
</dbReference>
<feature type="region of interest" description="Disordered" evidence="1">
    <location>
        <begin position="918"/>
        <end position="939"/>
    </location>
</feature>
<feature type="domain" description="Pyrin" evidence="3">
    <location>
        <begin position="837"/>
        <end position="903"/>
    </location>
</feature>
<evidence type="ECO:0000259" key="3">
    <source>
        <dbReference type="PROSITE" id="PS50824"/>
    </source>
</evidence>
<dbReference type="PROSITE" id="PS50209">
    <property type="entry name" value="CARD"/>
    <property type="match status" value="3"/>
</dbReference>
<dbReference type="EMBL" id="JAHUTI010001124">
    <property type="protein sequence ID" value="MED6232703.1"/>
    <property type="molecule type" value="Genomic_DNA"/>
</dbReference>
<dbReference type="Pfam" id="PF02758">
    <property type="entry name" value="PYRIN"/>
    <property type="match status" value="6"/>
</dbReference>
<feature type="domain" description="Pyrin" evidence="3">
    <location>
        <begin position="769"/>
        <end position="822"/>
    </location>
</feature>
<feature type="domain" description="CARD" evidence="2">
    <location>
        <begin position="934"/>
        <end position="1027"/>
    </location>
</feature>
<gene>
    <name evidence="4" type="ORF">ATANTOWER_001241</name>
</gene>
<feature type="region of interest" description="Disordered" evidence="1">
    <location>
        <begin position="396"/>
        <end position="442"/>
    </location>
</feature>
<dbReference type="PANTHER" id="PTHR47901:SF3">
    <property type="entry name" value="CASPASE-1"/>
    <property type="match status" value="1"/>
</dbReference>
<feature type="domain" description="Pyrin" evidence="3">
    <location>
        <begin position="120"/>
        <end position="187"/>
    </location>
</feature>
<organism evidence="4 5">
    <name type="scientific">Ataeniobius toweri</name>
    <dbReference type="NCBI Taxonomy" id="208326"/>
    <lineage>
        <taxon>Eukaryota</taxon>
        <taxon>Metazoa</taxon>
        <taxon>Chordata</taxon>
        <taxon>Craniata</taxon>
        <taxon>Vertebrata</taxon>
        <taxon>Euteleostomi</taxon>
        <taxon>Actinopterygii</taxon>
        <taxon>Neopterygii</taxon>
        <taxon>Teleostei</taxon>
        <taxon>Neoteleostei</taxon>
        <taxon>Acanthomorphata</taxon>
        <taxon>Ovalentaria</taxon>
        <taxon>Atherinomorphae</taxon>
        <taxon>Cyprinodontiformes</taxon>
        <taxon>Goodeidae</taxon>
        <taxon>Ataeniobius</taxon>
    </lineage>
</organism>
<proteinExistence type="predicted"/>
<dbReference type="InterPro" id="IPR004020">
    <property type="entry name" value="DAPIN"/>
</dbReference>
<accession>A0ABU7A4A6</accession>
<dbReference type="InterPro" id="IPR011029">
    <property type="entry name" value="DEATH-like_dom_sf"/>
</dbReference>
<dbReference type="SMART" id="SM01289">
    <property type="entry name" value="PYRIN"/>
    <property type="match status" value="5"/>
</dbReference>
<comment type="caution">
    <text evidence="4">The sequence shown here is derived from an EMBL/GenBank/DDBJ whole genome shotgun (WGS) entry which is preliminary data.</text>
</comment>
<keyword evidence="5" id="KW-1185">Reference proteome</keyword>
<feature type="region of interest" description="Disordered" evidence="1">
    <location>
        <begin position="74"/>
        <end position="105"/>
    </location>
</feature>
<sequence length="1062" mass="121515">MIDDRMTPWIQFEEFMSVCQQRDISVLPPLSWSRRGAVEEIGPLERWGFYTASGIMGSPLLQFAWLCRNSAPRPDPVDSKCVPERKSASDSQSKDKTKSAVKAVPLKKMSKEQEEIWSSMCPPGDKDTETKLWLKKSVEDLGDRELKYFHRYLQTADKSKDGFKPIKKIRLEGADRLDTVDLMVQMYPKKTRVVGEKILEKINKNKGNEVHQWLLDTLDNVDDRELKYFHWFLQSADESKDEFKPMKKKELEDADRLDTADLMIQTYTTNSKEVTKMVLKKIKSNKGKVIPEAEEQMKPSSPAAAEEKELSKVLDQFVKKAPKETLTQLSQALVADGVLKSSEKETIVEKNHTRMNRASCLADTVMDKGPGACKKMIHHLQAIDVPLSTKLGLFSGPFAQQDRSSPEPKSKPASEPGPGVVKRLLGLPASKDSSANQKAEERPEECWRHICPEGDSDADLKQWLKDSLEDLDSRELKYFHWFLHTADKSKDGFKPIKKSRLEHADRLDTVDLMFQIYTTNTREVAEKILKKMNKNRGHDLKDWLLDILEELDDRELRYFHWYLYSADKSKDGFKAIKKSRLEGADRLDTVELMAQTYAANTKEVTKKILEKIESSKENVIPEVEEQSNPSSTAAAEEKVLTRMLNDFVEKVPKDTFTQLMEALISANTLKASEKEKILQNHTRVNMASCFIDIVMEKGKDASKDVITSLQTINPQLSSELSSPSSQDNKGKKHLFAGLRNRRLLSEEQEECWAQICPPWDKDAELKHWLKDSLENLRNKEVKYFRWYLRTADESKDGFRPIRRCRLKHADRLDILDLLLQMYPAKTKEVTEKILVKISINTARNWILDLFEELGDKELKYCQMLLQSTDKLKGGIKSMKRIPVEGGEKVDAADLMMQMYSSENREEVEKVLNELKESTDEVLSEDEQQSNPSSPAAATEKGVRSMLLDFIKKVSKETLEQLLKALVADKVLTASERKCVLEKNHTRVNKASCLVDIVFERGVEDCQKVIHHVHSIDPALYTDLKTSQQALFKRLRSKLKEDGKTKDDGREEEGEEEEEGGAA</sequence>
<feature type="compositionally biased region" description="Acidic residues" evidence="1">
    <location>
        <begin position="1049"/>
        <end position="1062"/>
    </location>
</feature>
<feature type="domain" description="CARD" evidence="2">
    <location>
        <begin position="302"/>
        <end position="381"/>
    </location>
</feature>
<evidence type="ECO:0000313" key="5">
    <source>
        <dbReference type="Proteomes" id="UP001345963"/>
    </source>
</evidence>
<evidence type="ECO:0000259" key="2">
    <source>
        <dbReference type="PROSITE" id="PS50209"/>
    </source>
</evidence>
<feature type="domain" description="Pyrin" evidence="3">
    <location>
        <begin position="464"/>
        <end position="517"/>
    </location>
</feature>
<feature type="region of interest" description="Disordered" evidence="1">
    <location>
        <begin position="1041"/>
        <end position="1062"/>
    </location>
</feature>
<evidence type="ECO:0000313" key="4">
    <source>
        <dbReference type="EMBL" id="MED6232703.1"/>
    </source>
</evidence>
<dbReference type="Proteomes" id="UP001345963">
    <property type="component" value="Unassembled WGS sequence"/>
</dbReference>